<feature type="region of interest" description="Disordered" evidence="1">
    <location>
        <begin position="316"/>
        <end position="359"/>
    </location>
</feature>
<reference evidence="3" key="2">
    <citation type="journal article" date="2024" name="Plant">
        <title>Genomic evolution and insights into agronomic trait innovations of Sesamum species.</title>
        <authorList>
            <person name="Miao H."/>
            <person name="Wang L."/>
            <person name="Qu L."/>
            <person name="Liu H."/>
            <person name="Sun Y."/>
            <person name="Le M."/>
            <person name="Wang Q."/>
            <person name="Wei S."/>
            <person name="Zheng Y."/>
            <person name="Lin W."/>
            <person name="Duan Y."/>
            <person name="Cao H."/>
            <person name="Xiong S."/>
            <person name="Wang X."/>
            <person name="Wei L."/>
            <person name="Li C."/>
            <person name="Ma Q."/>
            <person name="Ju M."/>
            <person name="Zhao R."/>
            <person name="Li G."/>
            <person name="Mu C."/>
            <person name="Tian Q."/>
            <person name="Mei H."/>
            <person name="Zhang T."/>
            <person name="Gao T."/>
            <person name="Zhang H."/>
        </authorList>
    </citation>
    <scope>NUCLEOTIDE SEQUENCE</scope>
    <source>
        <strain evidence="3">G02</strain>
    </source>
</reference>
<gene>
    <name evidence="3" type="ORF">Sradi_6625800</name>
</gene>
<accession>A0AAW2JYG6</accession>
<dbReference type="EMBL" id="JACGWJ010000031">
    <property type="protein sequence ID" value="KAL0299660.1"/>
    <property type="molecule type" value="Genomic_DNA"/>
</dbReference>
<feature type="region of interest" description="Disordered" evidence="1">
    <location>
        <begin position="58"/>
        <end position="136"/>
    </location>
</feature>
<feature type="domain" description="DUF3444" evidence="2">
    <location>
        <begin position="204"/>
        <end position="286"/>
    </location>
</feature>
<evidence type="ECO:0000256" key="1">
    <source>
        <dbReference type="SAM" id="MobiDB-lite"/>
    </source>
</evidence>
<evidence type="ECO:0000313" key="3">
    <source>
        <dbReference type="EMBL" id="KAL0299660.1"/>
    </source>
</evidence>
<dbReference type="Pfam" id="PF11926">
    <property type="entry name" value="DUF3444"/>
    <property type="match status" value="2"/>
</dbReference>
<evidence type="ECO:0000259" key="2">
    <source>
        <dbReference type="Pfam" id="PF11926"/>
    </source>
</evidence>
<sequence length="359" mass="40021">MNYNMGQGSYGFGTAPGSRIYGFSSPYRQPNSTRDLTPIETRNMLIVNARKEIRNKLNMWKSETTTKAADKEKDMTRESKKERRRTTANIEGHDQNGNSDLSATKADQPGKGQVSHSANNASEGDAKAASMTVPDPDFHDFDQDRTESSFGDNEVWAAYDDDDGMPRFYALISKVMSRKPFKLRISWLNSRTNSEFSTIDWVGSVYKNWSSDWNGQTPEEVIHKYEMVTVLDDYSEEQGVSVAPLVKVVGFKTVFRPNLDPEMIKRIPKEEMFRFSHRVPKYSLTGLEAQNAPKGCLELDPAATPLELLQVITESNEVQTEPKKANADEDVLQSVPSSSSGEIAPGANAAQAVNIAESK</sequence>
<dbReference type="PANTHER" id="PTHR45089:SF50">
    <property type="entry name" value="DNAJ HEAT SHOCK AMINO-TERMINAL DOMAIN PROTEIN-RELATED"/>
    <property type="match status" value="1"/>
</dbReference>
<proteinExistence type="predicted"/>
<feature type="compositionally biased region" description="Basic and acidic residues" evidence="1">
    <location>
        <begin position="68"/>
        <end position="81"/>
    </location>
</feature>
<dbReference type="InterPro" id="IPR024593">
    <property type="entry name" value="DUF3444"/>
</dbReference>
<dbReference type="AlphaFoldDB" id="A0AAW2JYG6"/>
<protein>
    <recommendedName>
        <fullName evidence="2">DUF3444 domain-containing protein</fullName>
    </recommendedName>
</protein>
<dbReference type="PANTHER" id="PTHR45089">
    <property type="entry name" value="DNAJ HEAT SHOCK AMINO-TERMINAL DOMAIN PROTEIN-RELATED"/>
    <property type="match status" value="1"/>
</dbReference>
<organism evidence="3">
    <name type="scientific">Sesamum radiatum</name>
    <name type="common">Black benniseed</name>
    <dbReference type="NCBI Taxonomy" id="300843"/>
    <lineage>
        <taxon>Eukaryota</taxon>
        <taxon>Viridiplantae</taxon>
        <taxon>Streptophyta</taxon>
        <taxon>Embryophyta</taxon>
        <taxon>Tracheophyta</taxon>
        <taxon>Spermatophyta</taxon>
        <taxon>Magnoliopsida</taxon>
        <taxon>eudicotyledons</taxon>
        <taxon>Gunneridae</taxon>
        <taxon>Pentapetalae</taxon>
        <taxon>asterids</taxon>
        <taxon>lamiids</taxon>
        <taxon>Lamiales</taxon>
        <taxon>Pedaliaceae</taxon>
        <taxon>Sesamum</taxon>
    </lineage>
</organism>
<comment type="caution">
    <text evidence="3">The sequence shown here is derived from an EMBL/GenBank/DDBJ whole genome shotgun (WGS) entry which is preliminary data.</text>
</comment>
<feature type="domain" description="DUF3444" evidence="2">
    <location>
        <begin position="129"/>
        <end position="202"/>
    </location>
</feature>
<name>A0AAW2JYG6_SESRA</name>
<reference evidence="3" key="1">
    <citation type="submission" date="2020-06" db="EMBL/GenBank/DDBJ databases">
        <authorList>
            <person name="Li T."/>
            <person name="Hu X."/>
            <person name="Zhang T."/>
            <person name="Song X."/>
            <person name="Zhang H."/>
            <person name="Dai N."/>
            <person name="Sheng W."/>
            <person name="Hou X."/>
            <person name="Wei L."/>
        </authorList>
    </citation>
    <scope>NUCLEOTIDE SEQUENCE</scope>
    <source>
        <strain evidence="3">G02</strain>
        <tissue evidence="3">Leaf</tissue>
    </source>
</reference>